<feature type="transmembrane region" description="Helical" evidence="7">
    <location>
        <begin position="150"/>
        <end position="171"/>
    </location>
</feature>
<dbReference type="AlphaFoldDB" id="A0A1B8Q8J6"/>
<feature type="transmembrane region" description="Helical" evidence="7">
    <location>
        <begin position="212"/>
        <end position="232"/>
    </location>
</feature>
<comment type="subcellular location">
    <subcellularLocation>
        <location evidence="1">Cell membrane</location>
        <topology evidence="1">Multi-pass membrane protein</topology>
    </subcellularLocation>
</comment>
<feature type="domain" description="GYF" evidence="9">
    <location>
        <begin position="4"/>
        <end position="49"/>
    </location>
</feature>
<dbReference type="Pfam" id="PF14237">
    <property type="entry name" value="GYF_2"/>
    <property type="match status" value="1"/>
</dbReference>
<dbReference type="PANTHER" id="PTHR36115">
    <property type="entry name" value="PROLINE-RICH ANTIGEN HOMOLOG-RELATED"/>
    <property type="match status" value="1"/>
</dbReference>
<name>A0A1B8Q8J6_9GAMM</name>
<dbReference type="EMBL" id="LZMZ01000053">
    <property type="protein sequence ID" value="OBX73061.1"/>
    <property type="molecule type" value="Genomic_DNA"/>
</dbReference>
<evidence type="ECO:0000313" key="13">
    <source>
        <dbReference type="Proteomes" id="UP000092616"/>
    </source>
</evidence>
<evidence type="ECO:0000256" key="3">
    <source>
        <dbReference type="ARBA" id="ARBA00022692"/>
    </source>
</evidence>
<feature type="compositionally biased region" description="Polar residues" evidence="6">
    <location>
        <begin position="98"/>
        <end position="110"/>
    </location>
</feature>
<dbReference type="GO" id="GO:0005886">
    <property type="term" value="C:plasma membrane"/>
    <property type="evidence" value="ECO:0007669"/>
    <property type="project" value="UniProtKB-SubCell"/>
</dbReference>
<evidence type="ECO:0000256" key="4">
    <source>
        <dbReference type="ARBA" id="ARBA00022989"/>
    </source>
</evidence>
<dbReference type="InterPro" id="IPR051791">
    <property type="entry name" value="Pra-immunoreactive"/>
</dbReference>
<reference evidence="10 12" key="2">
    <citation type="submission" date="2016-06" db="EMBL/GenBank/DDBJ databases">
        <title>Draft genome of Moraxella atlantae CCUG 66109.</title>
        <authorList>
            <person name="Salva-Serra F."/>
            <person name="Engstrom-Jakobsson H."/>
            <person name="Thorell K."/>
            <person name="Gonzales-Siles L."/>
            <person name="Karlsson R."/>
            <person name="Boulund F."/>
            <person name="Engstrand L."/>
            <person name="Kristiansson E."/>
            <person name="Moore E."/>
        </authorList>
    </citation>
    <scope>NUCLEOTIDE SEQUENCE [LARGE SCALE GENOMIC DNA]</scope>
    <source>
        <strain evidence="10 12">CCUG 66109</strain>
    </source>
</reference>
<dbReference type="InterPro" id="IPR025640">
    <property type="entry name" value="GYF_2"/>
</dbReference>
<feature type="transmembrane region" description="Helical" evidence="7">
    <location>
        <begin position="267"/>
        <end position="291"/>
    </location>
</feature>
<evidence type="ECO:0000259" key="9">
    <source>
        <dbReference type="Pfam" id="PF14237"/>
    </source>
</evidence>
<dbReference type="EMBL" id="LZNA01000031">
    <property type="protein sequence ID" value="OBX80894.1"/>
    <property type="molecule type" value="Genomic_DNA"/>
</dbReference>
<comment type="caution">
    <text evidence="10">The sequence shown here is derived from an EMBL/GenBank/DDBJ whole genome shotgun (WGS) entry which is preliminary data.</text>
</comment>
<keyword evidence="13" id="KW-1185">Reference proteome</keyword>
<evidence type="ECO:0000259" key="8">
    <source>
        <dbReference type="Pfam" id="PF06271"/>
    </source>
</evidence>
<dbReference type="OrthoDB" id="8612316at2"/>
<evidence type="ECO:0000313" key="12">
    <source>
        <dbReference type="Proteomes" id="UP000092508"/>
    </source>
</evidence>
<keyword evidence="2" id="KW-1003">Cell membrane</keyword>
<keyword evidence="4 7" id="KW-1133">Transmembrane helix</keyword>
<dbReference type="InterPro" id="IPR010432">
    <property type="entry name" value="RDD"/>
</dbReference>
<evidence type="ECO:0000256" key="2">
    <source>
        <dbReference type="ARBA" id="ARBA00022475"/>
    </source>
</evidence>
<evidence type="ECO:0000313" key="11">
    <source>
        <dbReference type="EMBL" id="OBX80894.1"/>
    </source>
</evidence>
<evidence type="ECO:0000256" key="6">
    <source>
        <dbReference type="SAM" id="MobiDB-lite"/>
    </source>
</evidence>
<dbReference type="Pfam" id="PF06271">
    <property type="entry name" value="RDD"/>
    <property type="match status" value="1"/>
</dbReference>
<keyword evidence="5 7" id="KW-0472">Membrane</keyword>
<sequence>MYIFLARNNEQAGPYTLEQLNHMLSSGQVALDDLMWHEGMANWQYVGEMTNGQNFYRPSVVVSNPVAPADDDADYIINNTPDQHATQDKKSSDVWGRYNSQNPHRSPQNHKSGDDKTGAKLILTKMSKDPGKDISGARKQLMLAGIGSRILAKLIDLILFSLPNLILWLQIMKSPNYGQIVKLVESGKPFADVYGELNTLMTGALSALPQQYLWLSTILLIGIVFSQLFLLLRRGQTLGKMLVGIRILDRQSNAIPNFFNLIILRSVLTWVVYSMSVVGIIALIIDFVVMFTNADRQSLHDKIARTYVVRVDDTQTTPLEVTTK</sequence>
<evidence type="ECO:0000313" key="10">
    <source>
        <dbReference type="EMBL" id="OBX73061.1"/>
    </source>
</evidence>
<protein>
    <recommendedName>
        <fullName evidence="14">RDD family</fullName>
    </recommendedName>
</protein>
<accession>A0A1B8Q8J6</accession>
<feature type="region of interest" description="Disordered" evidence="6">
    <location>
        <begin position="72"/>
        <end position="116"/>
    </location>
</feature>
<dbReference type="STRING" id="34059.A9308_01015"/>
<dbReference type="Proteomes" id="UP000092616">
    <property type="component" value="Unassembled WGS sequence"/>
</dbReference>
<dbReference type="Proteomes" id="UP000092508">
    <property type="component" value="Unassembled WGS sequence"/>
</dbReference>
<proteinExistence type="predicted"/>
<dbReference type="RefSeq" id="WP_067238758.1">
    <property type="nucleotide sequence ID" value="NZ_LZMZ01000053.1"/>
</dbReference>
<evidence type="ECO:0000256" key="7">
    <source>
        <dbReference type="SAM" id="Phobius"/>
    </source>
</evidence>
<feature type="domain" description="RDD" evidence="8">
    <location>
        <begin position="143"/>
        <end position="304"/>
    </location>
</feature>
<evidence type="ECO:0000256" key="1">
    <source>
        <dbReference type="ARBA" id="ARBA00004651"/>
    </source>
</evidence>
<evidence type="ECO:0000256" key="5">
    <source>
        <dbReference type="ARBA" id="ARBA00023136"/>
    </source>
</evidence>
<gene>
    <name evidence="11" type="ORF">A9306_06910</name>
    <name evidence="10" type="ORF">A9308_01015</name>
</gene>
<keyword evidence="3 7" id="KW-0812">Transmembrane</keyword>
<organism evidence="10 12">
    <name type="scientific">Faucicola atlantae</name>
    <dbReference type="NCBI Taxonomy" id="34059"/>
    <lineage>
        <taxon>Bacteria</taxon>
        <taxon>Pseudomonadati</taxon>
        <taxon>Pseudomonadota</taxon>
        <taxon>Gammaproteobacteria</taxon>
        <taxon>Moraxellales</taxon>
        <taxon>Moraxellaceae</taxon>
        <taxon>Faucicola</taxon>
    </lineage>
</organism>
<reference evidence="11 13" key="1">
    <citation type="submission" date="2016-06" db="EMBL/GenBank/DDBJ databases">
        <title>Draft genome of Moraxella atlantae CCUG 59586.</title>
        <authorList>
            <person name="Salva-Serra F."/>
            <person name="Engstrom-Jakobsson H."/>
            <person name="Thorell K."/>
            <person name="Gonzales-Siles L."/>
            <person name="Karlsson R."/>
            <person name="Boulund F."/>
            <person name="Engstrand L."/>
            <person name="Kristiansson E."/>
            <person name="Moore E."/>
        </authorList>
    </citation>
    <scope>NUCLEOTIDE SEQUENCE [LARGE SCALE GENOMIC DNA]</scope>
    <source>
        <strain evidence="11 13">CCUG 59586</strain>
    </source>
</reference>
<evidence type="ECO:0008006" key="14">
    <source>
        <dbReference type="Google" id="ProtNLM"/>
    </source>
</evidence>